<comment type="similarity">
    <text evidence="1 5">Belongs to the 5-formyltetrahydrofolate cyclo-ligase family.</text>
</comment>
<dbReference type="NCBIfam" id="TIGR02727">
    <property type="entry name" value="MTHFS_bact"/>
    <property type="match status" value="1"/>
</dbReference>
<evidence type="ECO:0000256" key="3">
    <source>
        <dbReference type="ARBA" id="ARBA00022840"/>
    </source>
</evidence>
<reference evidence="6 7" key="1">
    <citation type="submission" date="2016-04" db="EMBL/GenBank/DDBJ databases">
        <title>Draft genome sequence of Janthinobacterium psychrotolerans sp. nov., isolated from freshwater sediments in Denmark.</title>
        <authorList>
            <person name="Gong X."/>
            <person name="Skrivergaard S."/>
            <person name="Korsgaard B.S."/>
            <person name="Schreiber L."/>
            <person name="Marshall I.P."/>
            <person name="Finster K."/>
            <person name="Schramm A."/>
        </authorList>
    </citation>
    <scope>NUCLEOTIDE SEQUENCE [LARGE SCALE GENOMIC DNA]</scope>
    <source>
        <strain evidence="6 7">S3-2</strain>
    </source>
</reference>
<keyword evidence="7" id="KW-1185">Reference proteome</keyword>
<feature type="binding site" evidence="4">
    <location>
        <begin position="22"/>
        <end position="26"/>
    </location>
    <ligand>
        <name>ATP</name>
        <dbReference type="ChEBI" id="CHEBI:30616"/>
    </ligand>
</feature>
<dbReference type="GO" id="GO:0030272">
    <property type="term" value="F:5-formyltetrahydrofolate cyclo-ligase activity"/>
    <property type="evidence" value="ECO:0007669"/>
    <property type="project" value="UniProtKB-EC"/>
</dbReference>
<dbReference type="Pfam" id="PF01812">
    <property type="entry name" value="5-FTHF_cyc-lig"/>
    <property type="match status" value="1"/>
</dbReference>
<dbReference type="AlphaFoldDB" id="A0A1A7BXL7"/>
<sequence length="206" mass="21997">MNSDPRITCDPASSPAIALQEKASLRKALLATRRALPAATRAQWDAAIAQRLLDWCTTANIPALAVYWPLHGEPDLHAAYAELAARGVALALPVVLEKHAPLAFASWTPGEPMVKDGMGVAVPAHLRLLPAPPVLLVPCLGFNAERYRLGYGGGYYDRTLEHAPRPRTVGIAYACLQAQFASGPYDIALDQVVTEGDLLQQAGGIT</sequence>
<dbReference type="EMBL" id="LOCQ01000061">
    <property type="protein sequence ID" value="OBV37235.1"/>
    <property type="molecule type" value="Genomic_DNA"/>
</dbReference>
<dbReference type="PANTHER" id="PTHR23407:SF1">
    <property type="entry name" value="5-FORMYLTETRAHYDROFOLATE CYCLO-LIGASE"/>
    <property type="match status" value="1"/>
</dbReference>
<comment type="catalytic activity">
    <reaction evidence="5">
        <text>(6S)-5-formyl-5,6,7,8-tetrahydrofolate + ATP = (6R)-5,10-methenyltetrahydrofolate + ADP + phosphate</text>
        <dbReference type="Rhea" id="RHEA:10488"/>
        <dbReference type="ChEBI" id="CHEBI:30616"/>
        <dbReference type="ChEBI" id="CHEBI:43474"/>
        <dbReference type="ChEBI" id="CHEBI:57455"/>
        <dbReference type="ChEBI" id="CHEBI:57457"/>
        <dbReference type="ChEBI" id="CHEBI:456216"/>
        <dbReference type="EC" id="6.3.3.2"/>
    </reaction>
</comment>
<evidence type="ECO:0000256" key="4">
    <source>
        <dbReference type="PIRSR" id="PIRSR006806-1"/>
    </source>
</evidence>
<gene>
    <name evidence="6" type="ORF">ASR47_1002292</name>
</gene>
<evidence type="ECO:0000256" key="2">
    <source>
        <dbReference type="ARBA" id="ARBA00022741"/>
    </source>
</evidence>
<comment type="cofactor">
    <cofactor evidence="5">
        <name>Mg(2+)</name>
        <dbReference type="ChEBI" id="CHEBI:18420"/>
    </cofactor>
</comment>
<dbReference type="STRING" id="1747903.ASR47_1002292"/>
<dbReference type="GO" id="GO:0035999">
    <property type="term" value="P:tetrahydrofolate interconversion"/>
    <property type="evidence" value="ECO:0007669"/>
    <property type="project" value="TreeGrafter"/>
</dbReference>
<dbReference type="PATRIC" id="fig|1747903.4.peg.739"/>
<feature type="binding site" evidence="4">
    <location>
        <begin position="148"/>
        <end position="156"/>
    </location>
    <ligand>
        <name>ATP</name>
        <dbReference type="ChEBI" id="CHEBI:30616"/>
    </ligand>
</feature>
<dbReference type="GO" id="GO:0046872">
    <property type="term" value="F:metal ion binding"/>
    <property type="evidence" value="ECO:0007669"/>
    <property type="project" value="UniProtKB-KW"/>
</dbReference>
<dbReference type="EC" id="6.3.3.2" evidence="5"/>
<proteinExistence type="inferred from homology"/>
<accession>A0A1A7BXL7</accession>
<evidence type="ECO:0000313" key="7">
    <source>
        <dbReference type="Proteomes" id="UP000092713"/>
    </source>
</evidence>
<comment type="caution">
    <text evidence="6">The sequence shown here is derived from an EMBL/GenBank/DDBJ whole genome shotgun (WGS) entry which is preliminary data.</text>
</comment>
<keyword evidence="3 4" id="KW-0067">ATP-binding</keyword>
<dbReference type="SUPFAM" id="SSF100950">
    <property type="entry name" value="NagB/RpiA/CoA transferase-like"/>
    <property type="match status" value="1"/>
</dbReference>
<organism evidence="6 7">
    <name type="scientific">Janthinobacterium psychrotolerans</name>
    <dbReference type="NCBI Taxonomy" id="1747903"/>
    <lineage>
        <taxon>Bacteria</taxon>
        <taxon>Pseudomonadati</taxon>
        <taxon>Pseudomonadota</taxon>
        <taxon>Betaproteobacteria</taxon>
        <taxon>Burkholderiales</taxon>
        <taxon>Oxalobacteraceae</taxon>
        <taxon>Janthinobacterium</taxon>
    </lineage>
</organism>
<keyword evidence="2 4" id="KW-0547">Nucleotide-binding</keyword>
<dbReference type="InterPro" id="IPR024185">
    <property type="entry name" value="FTHF_cligase-like_sf"/>
</dbReference>
<feature type="binding site" evidence="4">
    <location>
        <position position="73"/>
    </location>
    <ligand>
        <name>substrate</name>
    </ligand>
</feature>
<dbReference type="InterPro" id="IPR037171">
    <property type="entry name" value="NagB/RpiA_transferase-like"/>
</dbReference>
<dbReference type="RefSeq" id="WP_082989123.1">
    <property type="nucleotide sequence ID" value="NZ_LOCQ01000061.1"/>
</dbReference>
<dbReference type="Gene3D" id="3.40.50.10420">
    <property type="entry name" value="NagB/RpiA/CoA transferase-like"/>
    <property type="match status" value="1"/>
</dbReference>
<dbReference type="GO" id="GO:0009396">
    <property type="term" value="P:folic acid-containing compound biosynthetic process"/>
    <property type="evidence" value="ECO:0007669"/>
    <property type="project" value="TreeGrafter"/>
</dbReference>
<evidence type="ECO:0000313" key="6">
    <source>
        <dbReference type="EMBL" id="OBV37235.1"/>
    </source>
</evidence>
<keyword evidence="5" id="KW-0460">Magnesium</keyword>
<name>A0A1A7BXL7_9BURK</name>
<protein>
    <recommendedName>
        <fullName evidence="5">5-formyltetrahydrofolate cyclo-ligase</fullName>
        <ecNumber evidence="5">6.3.3.2</ecNumber>
    </recommendedName>
</protein>
<evidence type="ECO:0000256" key="1">
    <source>
        <dbReference type="ARBA" id="ARBA00010638"/>
    </source>
</evidence>
<keyword evidence="5" id="KW-0479">Metal-binding</keyword>
<dbReference type="PIRSF" id="PIRSF006806">
    <property type="entry name" value="FTHF_cligase"/>
    <property type="match status" value="1"/>
</dbReference>
<dbReference type="InterPro" id="IPR002698">
    <property type="entry name" value="FTHF_cligase"/>
</dbReference>
<dbReference type="OrthoDB" id="9801938at2"/>
<dbReference type="PANTHER" id="PTHR23407">
    <property type="entry name" value="ATPASE INHIBITOR/5-FORMYLTETRAHYDROFOLATE CYCLO-LIGASE"/>
    <property type="match status" value="1"/>
</dbReference>
<dbReference type="GO" id="GO:0005524">
    <property type="term" value="F:ATP binding"/>
    <property type="evidence" value="ECO:0007669"/>
    <property type="project" value="UniProtKB-KW"/>
</dbReference>
<evidence type="ECO:0000256" key="5">
    <source>
        <dbReference type="RuleBase" id="RU361279"/>
    </source>
</evidence>
<dbReference type="Proteomes" id="UP000092713">
    <property type="component" value="Unassembled WGS sequence"/>
</dbReference>